<evidence type="ECO:0000313" key="4">
    <source>
        <dbReference type="EMBL" id="QSX34978.1"/>
    </source>
</evidence>
<reference evidence="4 5" key="1">
    <citation type="submission" date="2021-03" db="EMBL/GenBank/DDBJ databases">
        <title>Novel species identification of genus Shewanella.</title>
        <authorList>
            <person name="Liu G."/>
            <person name="Zhang Q."/>
        </authorList>
    </citation>
    <scope>NUCLEOTIDE SEQUENCE [LARGE SCALE GENOMIC DNA]</scope>
    <source>
        <strain evidence="4 5">FJAT-51800</strain>
    </source>
</reference>
<keyword evidence="5" id="KW-1185">Reference proteome</keyword>
<dbReference type="Proteomes" id="UP000662770">
    <property type="component" value="Chromosome"/>
</dbReference>
<keyword evidence="2" id="KW-0472">Membrane</keyword>
<dbReference type="InterPro" id="IPR007730">
    <property type="entry name" value="SPOR-like_dom"/>
</dbReference>
<dbReference type="PANTHER" id="PTHR38687:SF1">
    <property type="entry name" value="CELL DIVISION PROTEIN DEDD"/>
    <property type="match status" value="1"/>
</dbReference>
<dbReference type="PANTHER" id="PTHR38687">
    <property type="entry name" value="CELL DIVISION PROTEIN DEDD-RELATED"/>
    <property type="match status" value="1"/>
</dbReference>
<sequence length="210" mass="22479">MATQFHNRLVGTIVIAALGVIFLPDILDGKKTLKPEQFAEIPLRPEVAEVNQDTQVFQVLDTPQSIEPQSTDDEAYSQTGAADAQPVTEVASANPPSHTEPATVEQPSAKPSASSAKVEPVKPAAANAQVAWTMQLGAFSSVTNVKGLVAKLQKAGFAAYTLPNKPVEGKLTRVFVGPEVSLDKLRSQQQKVESLTSLKGKVIRFDPLEH</sequence>
<proteinExistence type="predicted"/>
<dbReference type="RefSeq" id="WP_207356175.1">
    <property type="nucleotide sequence ID" value="NZ_CP071503.1"/>
</dbReference>
<gene>
    <name evidence="4" type="ORF">JYB87_07095</name>
</gene>
<evidence type="ECO:0000256" key="2">
    <source>
        <dbReference type="SAM" id="Phobius"/>
    </source>
</evidence>
<dbReference type="Gene3D" id="3.30.70.1070">
    <property type="entry name" value="Sporulation related repeat"/>
    <property type="match status" value="1"/>
</dbReference>
<evidence type="ECO:0000313" key="5">
    <source>
        <dbReference type="Proteomes" id="UP000662770"/>
    </source>
</evidence>
<feature type="domain" description="SPOR" evidence="3">
    <location>
        <begin position="126"/>
        <end position="205"/>
    </location>
</feature>
<feature type="region of interest" description="Disordered" evidence="1">
    <location>
        <begin position="63"/>
        <end position="120"/>
    </location>
</feature>
<accession>A0ABX7QVX0</accession>
<feature type="transmembrane region" description="Helical" evidence="2">
    <location>
        <begin position="6"/>
        <end position="27"/>
    </location>
</feature>
<name>A0ABX7QVX0_9GAMM</name>
<dbReference type="SUPFAM" id="SSF110997">
    <property type="entry name" value="Sporulation related repeat"/>
    <property type="match status" value="1"/>
</dbReference>
<organism evidence="4 5">
    <name type="scientific">Shewanella avicenniae</name>
    <dbReference type="NCBI Taxonomy" id="2814294"/>
    <lineage>
        <taxon>Bacteria</taxon>
        <taxon>Pseudomonadati</taxon>
        <taxon>Pseudomonadota</taxon>
        <taxon>Gammaproteobacteria</taxon>
        <taxon>Alteromonadales</taxon>
        <taxon>Shewanellaceae</taxon>
        <taxon>Shewanella</taxon>
    </lineage>
</organism>
<keyword evidence="2" id="KW-0812">Transmembrane</keyword>
<dbReference type="EMBL" id="CP071503">
    <property type="protein sequence ID" value="QSX34978.1"/>
    <property type="molecule type" value="Genomic_DNA"/>
</dbReference>
<evidence type="ECO:0000259" key="3">
    <source>
        <dbReference type="PROSITE" id="PS51724"/>
    </source>
</evidence>
<evidence type="ECO:0000256" key="1">
    <source>
        <dbReference type="SAM" id="MobiDB-lite"/>
    </source>
</evidence>
<feature type="compositionally biased region" description="Low complexity" evidence="1">
    <location>
        <begin position="107"/>
        <end position="117"/>
    </location>
</feature>
<dbReference type="InterPro" id="IPR036680">
    <property type="entry name" value="SPOR-like_sf"/>
</dbReference>
<dbReference type="Pfam" id="PF05036">
    <property type="entry name" value="SPOR"/>
    <property type="match status" value="1"/>
</dbReference>
<dbReference type="PROSITE" id="PS51724">
    <property type="entry name" value="SPOR"/>
    <property type="match status" value="1"/>
</dbReference>
<dbReference type="InterPro" id="IPR052521">
    <property type="entry name" value="Cell_div_SPOR-domain"/>
</dbReference>
<protein>
    <submittedName>
        <fullName evidence="4">SPOR domain-containing protein</fullName>
    </submittedName>
</protein>
<keyword evidence="2" id="KW-1133">Transmembrane helix</keyword>